<dbReference type="Pfam" id="PF06224">
    <property type="entry name" value="AlkZ-like"/>
    <property type="match status" value="1"/>
</dbReference>
<keyword evidence="2" id="KW-1185">Reference proteome</keyword>
<name>A0ABS4IH24_9BACI</name>
<protein>
    <submittedName>
        <fullName evidence="1">Uncharacterized protein YcaQ</fullName>
    </submittedName>
</protein>
<dbReference type="PANTHER" id="PTHR30528">
    <property type="entry name" value="CYTOPLASMIC PROTEIN"/>
    <property type="match status" value="1"/>
</dbReference>
<dbReference type="InterPro" id="IPR009351">
    <property type="entry name" value="AlkZ-like"/>
</dbReference>
<proteinExistence type="predicted"/>
<organism evidence="1 2">
    <name type="scientific">Virgibacillus natechei</name>
    <dbReference type="NCBI Taxonomy" id="1216297"/>
    <lineage>
        <taxon>Bacteria</taxon>
        <taxon>Bacillati</taxon>
        <taxon>Bacillota</taxon>
        <taxon>Bacilli</taxon>
        <taxon>Bacillales</taxon>
        <taxon>Bacillaceae</taxon>
        <taxon>Virgibacillus</taxon>
    </lineage>
</organism>
<dbReference type="EMBL" id="JAGGKX010000011">
    <property type="protein sequence ID" value="MBP1970242.1"/>
    <property type="molecule type" value="Genomic_DNA"/>
</dbReference>
<dbReference type="RefSeq" id="WP_209463378.1">
    <property type="nucleotide sequence ID" value="NZ_CP110224.1"/>
</dbReference>
<gene>
    <name evidence="1" type="ORF">J2Z83_002360</name>
</gene>
<sequence>MKAFHVSRLAVRRFLLETQHLLSPGDDTGHRSVLESTSQMIRQLECVQLDPIASVERNQHLVLAARIPGYQSGMLNELLSQGQLFEYWANAACTIPMEDYLIFEATRSRFRTRSQAELDKLEPAVRDVLERLQVEGSLPSRAFRSTERVRGGWDNKIPKTKATSRALNLLLDIGKIRVVRREGSERFFDLTARTIPPELLEEAEMTDETTSSEALLEKYLRAYRVFDTGDARFGWQKLSAKERRAAITKRVDSGKVIPLEMEGVRRPYFILATDLDRLKEHERNVQAFSTDEAPIRFLPPLDNLLWRRERLVDLFDFTYKWEVYTPKVKRRYGYYAMPILAGDRLIGRLDPGLDRENNRLHIRLLQLEPEVKVTPHLRKNIGQALEAFAAFHHASDIMIERMEPEGAVPHRYITLA</sequence>
<dbReference type="Proteomes" id="UP001519345">
    <property type="component" value="Unassembled WGS sequence"/>
</dbReference>
<evidence type="ECO:0000313" key="2">
    <source>
        <dbReference type="Proteomes" id="UP001519345"/>
    </source>
</evidence>
<comment type="caution">
    <text evidence="1">The sequence shown here is derived from an EMBL/GenBank/DDBJ whole genome shotgun (WGS) entry which is preliminary data.</text>
</comment>
<dbReference type="PANTHER" id="PTHR30528:SF0">
    <property type="entry name" value="CYTOPLASMIC PROTEIN"/>
    <property type="match status" value="1"/>
</dbReference>
<accession>A0ABS4IH24</accession>
<reference evidence="1 2" key="1">
    <citation type="submission" date="2021-03" db="EMBL/GenBank/DDBJ databases">
        <title>Genomic Encyclopedia of Type Strains, Phase IV (KMG-IV): sequencing the most valuable type-strain genomes for metagenomic binning, comparative biology and taxonomic classification.</title>
        <authorList>
            <person name="Goeker M."/>
        </authorList>
    </citation>
    <scope>NUCLEOTIDE SEQUENCE [LARGE SCALE GENOMIC DNA]</scope>
    <source>
        <strain evidence="1 2">DSM 25609</strain>
    </source>
</reference>
<evidence type="ECO:0000313" key="1">
    <source>
        <dbReference type="EMBL" id="MBP1970242.1"/>
    </source>
</evidence>